<name>A0A7W6CJD4_9SPHN</name>
<dbReference type="Gene3D" id="3.40.50.1110">
    <property type="entry name" value="SGNH hydrolase"/>
    <property type="match status" value="1"/>
</dbReference>
<keyword evidence="2" id="KW-1185">Reference proteome</keyword>
<proteinExistence type="predicted"/>
<dbReference type="AlphaFoldDB" id="A0A7W6CJD4"/>
<gene>
    <name evidence="1" type="ORF">GGR38_002477</name>
</gene>
<dbReference type="Proteomes" id="UP000548867">
    <property type="component" value="Unassembled WGS sequence"/>
</dbReference>
<organism evidence="1 2">
    <name type="scientific">Novosphingobium sediminicola</name>
    <dbReference type="NCBI Taxonomy" id="563162"/>
    <lineage>
        <taxon>Bacteria</taxon>
        <taxon>Pseudomonadati</taxon>
        <taxon>Pseudomonadota</taxon>
        <taxon>Alphaproteobacteria</taxon>
        <taxon>Sphingomonadales</taxon>
        <taxon>Sphingomonadaceae</taxon>
        <taxon>Novosphingobium</taxon>
    </lineage>
</organism>
<protein>
    <submittedName>
        <fullName evidence="1">Uncharacterized protein</fullName>
    </submittedName>
</protein>
<dbReference type="EMBL" id="JACIDX010000008">
    <property type="protein sequence ID" value="MBB3955523.1"/>
    <property type="molecule type" value="Genomic_DNA"/>
</dbReference>
<dbReference type="GO" id="GO:0016788">
    <property type="term" value="F:hydrolase activity, acting on ester bonds"/>
    <property type="evidence" value="ECO:0007669"/>
    <property type="project" value="UniProtKB-ARBA"/>
</dbReference>
<accession>A0A7W6CJD4</accession>
<evidence type="ECO:0000313" key="2">
    <source>
        <dbReference type="Proteomes" id="UP000548867"/>
    </source>
</evidence>
<comment type="caution">
    <text evidence="1">The sequence shown here is derived from an EMBL/GenBank/DDBJ whole genome shotgun (WGS) entry which is preliminary data.</text>
</comment>
<sequence length="349" mass="37968">MTFGDSLAEISLPTALRQRLQALGFQPEMLGTTLSGQWRGQQDRTEARGGKRITDLLYLRPLSAADDNTVEPLPLGAEARYLALPATGMHMLSRKHYNPFLRRATGANLDGSAIDHNLIVKSLNTGFVGLSQTVTLGGTEARIVGFVSGAYGGVGVYRLDRSVSAYSGNIISTECARCVANGEVFDVRFYLQRFGLSDPDWIIISAGTNDFLNLMHGANGLADLAQVVRFGVDRLHGAFRLALPEAHIVFFNAALGSNPQFRSFEPNHRLLMRVTRDAVKQSADPLSHWINAAIWQSESSDWSIHPAGQDLEAEANTIADLIATVQAEWPSSIGQSRGISTSRKMPSSK</sequence>
<reference evidence="1 2" key="1">
    <citation type="submission" date="2020-08" db="EMBL/GenBank/DDBJ databases">
        <title>Genomic Encyclopedia of Type Strains, Phase IV (KMG-IV): sequencing the most valuable type-strain genomes for metagenomic binning, comparative biology and taxonomic classification.</title>
        <authorList>
            <person name="Goeker M."/>
        </authorList>
    </citation>
    <scope>NUCLEOTIDE SEQUENCE [LARGE SCALE GENOMIC DNA]</scope>
    <source>
        <strain evidence="1 2">DSM 27057</strain>
    </source>
</reference>
<dbReference type="InterPro" id="IPR036514">
    <property type="entry name" value="SGNH_hydro_sf"/>
</dbReference>
<evidence type="ECO:0000313" key="1">
    <source>
        <dbReference type="EMBL" id="MBB3955523.1"/>
    </source>
</evidence>
<dbReference type="SUPFAM" id="SSF52266">
    <property type="entry name" value="SGNH hydrolase"/>
    <property type="match status" value="1"/>
</dbReference>
<dbReference type="RefSeq" id="WP_183625888.1">
    <property type="nucleotide sequence ID" value="NZ_JACIDX010000008.1"/>
</dbReference>